<evidence type="ECO:0000313" key="16">
    <source>
        <dbReference type="Proteomes" id="UP000484164"/>
    </source>
</evidence>
<dbReference type="Pfam" id="PF07715">
    <property type="entry name" value="Plug"/>
    <property type="match status" value="1"/>
</dbReference>
<reference evidence="15 16" key="1">
    <citation type="submission" date="2019-10" db="EMBL/GenBank/DDBJ databases">
        <title>Genome sequence of Phaeocystidibacter marisrubri JCM30614 (type strain).</title>
        <authorList>
            <person name="Bowman J.P."/>
        </authorList>
    </citation>
    <scope>NUCLEOTIDE SEQUENCE [LARGE SCALE GENOMIC DNA]</scope>
    <source>
        <strain evidence="15 16">JCM 30614</strain>
    </source>
</reference>
<keyword evidence="9 10" id="KW-0998">Cell outer membrane</keyword>
<dbReference type="InterPro" id="IPR000531">
    <property type="entry name" value="Beta-barrel_TonB"/>
</dbReference>
<keyword evidence="3 10" id="KW-1134">Transmembrane beta strand</keyword>
<evidence type="ECO:0000256" key="12">
    <source>
        <dbReference type="SAM" id="SignalP"/>
    </source>
</evidence>
<keyword evidence="6 11" id="KW-0798">TonB box</keyword>
<evidence type="ECO:0000256" key="9">
    <source>
        <dbReference type="ARBA" id="ARBA00023237"/>
    </source>
</evidence>
<evidence type="ECO:0000256" key="6">
    <source>
        <dbReference type="ARBA" id="ARBA00023077"/>
    </source>
</evidence>
<sequence length="744" mass="83617">MNRTFPLTLLLLLTSLTAWSQHTIHIVDENKLPVPYACVKIKSPSGTVENVIFSNREGQITINKQTDGNQLIAIDALGYSTYETRLTQIPATVQLEPRSEILQDIVVTGQHAPTTAEAAVHDVRVIQKSRIEQMGANNVSEILSKELNLRSYQDNVLGSQMEMQGVSGQNIKVLIDGVPVVGRLDGNIDLSQIDANSVERIEVIKGPLSVQYGTDALGGTINIITKPNTNVTAAQIKTYYESVGQYNTHLNLNLGTSKHQVKFNGGRQYFDGWSNGDPQFQYLSEIISDSSRFQTWKPKLQWMGRLNYDYNPRQNLNIGLGASIYTEEMTNRGLPRGPYGETAFDDIYQTDRNDASIRVNWKTPSNSQLNILTAYNYYNRTKNTFVRNLTNLDSELSSNSGDQDTTRFDSWMSRGTWSSSADSNAVRYSLGYDMNMESTVGRRIENGRQQITNIAGFTDVEWNITEALILRPGVRFGYNSTFEIPVIPSFQLRWGKRENVMRFSYARGFRSPSLKELYFDFVDINHDIHGNTSLLPEDGHNFRVSFHHNHTFSGGRFNWWVESFYNDIQNLISLAQTGSSTLYSYVNIGEFQSMGINLGTALSYEQWSIDLGVAYTGQSGRTIELAEEPVLYSPEIQSTLKYFIPSINLNLSLFYKYNGVQLGYGIDSDDQVYQTRIDDYHSMDLTASTSFFKRKLKLTAGAKNLFNVTLLNATSSSGAHSGGGSIPQNWGRSYFIGLSYTIGK</sequence>
<keyword evidence="8 15" id="KW-0675">Receptor</keyword>
<name>A0A6L3ZKY1_9FLAO</name>
<evidence type="ECO:0000256" key="3">
    <source>
        <dbReference type="ARBA" id="ARBA00022452"/>
    </source>
</evidence>
<proteinExistence type="inferred from homology"/>
<evidence type="ECO:0000256" key="11">
    <source>
        <dbReference type="RuleBase" id="RU003357"/>
    </source>
</evidence>
<evidence type="ECO:0000313" key="15">
    <source>
        <dbReference type="EMBL" id="KAB2818188.1"/>
    </source>
</evidence>
<dbReference type="Pfam" id="PF00593">
    <property type="entry name" value="TonB_dep_Rec_b-barrel"/>
    <property type="match status" value="1"/>
</dbReference>
<keyword evidence="5 12" id="KW-0732">Signal</keyword>
<dbReference type="Gene3D" id="2.40.170.20">
    <property type="entry name" value="TonB-dependent receptor, beta-barrel domain"/>
    <property type="match status" value="1"/>
</dbReference>
<keyword evidence="16" id="KW-1185">Reference proteome</keyword>
<dbReference type="RefSeq" id="WP_151692876.1">
    <property type="nucleotide sequence ID" value="NZ_BMGX01000002.1"/>
</dbReference>
<evidence type="ECO:0000256" key="1">
    <source>
        <dbReference type="ARBA" id="ARBA00004571"/>
    </source>
</evidence>
<dbReference type="PANTHER" id="PTHR30069:SF29">
    <property type="entry name" value="HEMOGLOBIN AND HEMOGLOBIN-HAPTOGLOBIN-BINDING PROTEIN 1-RELATED"/>
    <property type="match status" value="1"/>
</dbReference>
<dbReference type="InterPro" id="IPR036942">
    <property type="entry name" value="Beta-barrel_TonB_sf"/>
</dbReference>
<dbReference type="GO" id="GO:0015344">
    <property type="term" value="F:siderophore uptake transmembrane transporter activity"/>
    <property type="evidence" value="ECO:0007669"/>
    <property type="project" value="TreeGrafter"/>
</dbReference>
<evidence type="ECO:0000256" key="2">
    <source>
        <dbReference type="ARBA" id="ARBA00022448"/>
    </source>
</evidence>
<dbReference type="Proteomes" id="UP000484164">
    <property type="component" value="Unassembled WGS sequence"/>
</dbReference>
<keyword evidence="2 10" id="KW-0813">Transport</keyword>
<dbReference type="AlphaFoldDB" id="A0A6L3ZKY1"/>
<comment type="similarity">
    <text evidence="10 11">Belongs to the TonB-dependent receptor family.</text>
</comment>
<evidence type="ECO:0000256" key="10">
    <source>
        <dbReference type="PROSITE-ProRule" id="PRU01360"/>
    </source>
</evidence>
<dbReference type="InterPro" id="IPR037066">
    <property type="entry name" value="Plug_dom_sf"/>
</dbReference>
<evidence type="ECO:0000256" key="4">
    <source>
        <dbReference type="ARBA" id="ARBA00022692"/>
    </source>
</evidence>
<dbReference type="PROSITE" id="PS52016">
    <property type="entry name" value="TONB_DEPENDENT_REC_3"/>
    <property type="match status" value="1"/>
</dbReference>
<comment type="subcellular location">
    <subcellularLocation>
        <location evidence="1 10">Cell outer membrane</location>
        <topology evidence="1 10">Multi-pass membrane protein</topology>
    </subcellularLocation>
</comment>
<evidence type="ECO:0000259" key="13">
    <source>
        <dbReference type="Pfam" id="PF00593"/>
    </source>
</evidence>
<evidence type="ECO:0000256" key="5">
    <source>
        <dbReference type="ARBA" id="ARBA00022729"/>
    </source>
</evidence>
<comment type="caution">
    <text evidence="15">The sequence shown here is derived from an EMBL/GenBank/DDBJ whole genome shotgun (WGS) entry which is preliminary data.</text>
</comment>
<feature type="domain" description="TonB-dependent receptor plug" evidence="14">
    <location>
        <begin position="121"/>
        <end position="220"/>
    </location>
</feature>
<feature type="domain" description="TonB-dependent receptor-like beta-barrel" evidence="13">
    <location>
        <begin position="310"/>
        <end position="705"/>
    </location>
</feature>
<dbReference type="EMBL" id="WBVQ01000001">
    <property type="protein sequence ID" value="KAB2818188.1"/>
    <property type="molecule type" value="Genomic_DNA"/>
</dbReference>
<dbReference type="InterPro" id="IPR012910">
    <property type="entry name" value="Plug_dom"/>
</dbReference>
<keyword evidence="4 10" id="KW-0812">Transmembrane</keyword>
<feature type="chain" id="PRO_5026804268" evidence="12">
    <location>
        <begin position="21"/>
        <end position="744"/>
    </location>
</feature>
<dbReference type="GO" id="GO:0044718">
    <property type="term" value="P:siderophore transmembrane transport"/>
    <property type="evidence" value="ECO:0007669"/>
    <property type="project" value="TreeGrafter"/>
</dbReference>
<gene>
    <name evidence="15" type="ORF">F8C82_07245</name>
</gene>
<evidence type="ECO:0000256" key="8">
    <source>
        <dbReference type="ARBA" id="ARBA00023170"/>
    </source>
</evidence>
<feature type="signal peptide" evidence="12">
    <location>
        <begin position="1"/>
        <end position="20"/>
    </location>
</feature>
<keyword evidence="7 10" id="KW-0472">Membrane</keyword>
<organism evidence="15 16">
    <name type="scientific">Phaeocystidibacter marisrubri</name>
    <dbReference type="NCBI Taxonomy" id="1577780"/>
    <lineage>
        <taxon>Bacteria</taxon>
        <taxon>Pseudomonadati</taxon>
        <taxon>Bacteroidota</taxon>
        <taxon>Flavobacteriia</taxon>
        <taxon>Flavobacteriales</taxon>
        <taxon>Phaeocystidibacteraceae</taxon>
        <taxon>Phaeocystidibacter</taxon>
    </lineage>
</organism>
<evidence type="ECO:0000259" key="14">
    <source>
        <dbReference type="Pfam" id="PF07715"/>
    </source>
</evidence>
<accession>A0A6L3ZKY1</accession>
<dbReference type="InterPro" id="IPR039426">
    <property type="entry name" value="TonB-dep_rcpt-like"/>
</dbReference>
<dbReference type="OrthoDB" id="9764669at2"/>
<dbReference type="SUPFAM" id="SSF56935">
    <property type="entry name" value="Porins"/>
    <property type="match status" value="1"/>
</dbReference>
<evidence type="ECO:0000256" key="7">
    <source>
        <dbReference type="ARBA" id="ARBA00023136"/>
    </source>
</evidence>
<dbReference type="GO" id="GO:0009279">
    <property type="term" value="C:cell outer membrane"/>
    <property type="evidence" value="ECO:0007669"/>
    <property type="project" value="UniProtKB-SubCell"/>
</dbReference>
<dbReference type="Gene3D" id="2.170.130.10">
    <property type="entry name" value="TonB-dependent receptor, plug domain"/>
    <property type="match status" value="1"/>
</dbReference>
<dbReference type="PANTHER" id="PTHR30069">
    <property type="entry name" value="TONB-DEPENDENT OUTER MEMBRANE RECEPTOR"/>
    <property type="match status" value="1"/>
</dbReference>
<protein>
    <submittedName>
        <fullName evidence="15">TonB-dependent receptor</fullName>
    </submittedName>
</protein>